<name>A0ABZ2HES1_9RHOB</name>
<evidence type="ECO:0000313" key="2">
    <source>
        <dbReference type="Proteomes" id="UP001364156"/>
    </source>
</evidence>
<dbReference type="PROSITE" id="PS51257">
    <property type="entry name" value="PROKAR_LIPOPROTEIN"/>
    <property type="match status" value="1"/>
</dbReference>
<keyword evidence="2" id="KW-1185">Reference proteome</keyword>
<sequence>MFKTVTLCGVSALVLAGCTGDPRSYETTPVQVKTAKGIVTCQLYTKERVLWDRAIDRPDNMSVREADDVCRAEGIRQKNS</sequence>
<accession>A0ABZ2HES1</accession>
<gene>
    <name evidence="1" type="ORF">RZ517_17115</name>
</gene>
<dbReference type="EMBL" id="CP146069">
    <property type="protein sequence ID" value="WWR46464.1"/>
    <property type="molecule type" value="Genomic_DNA"/>
</dbReference>
<dbReference type="Proteomes" id="UP001364156">
    <property type="component" value="Chromosome"/>
</dbReference>
<evidence type="ECO:0008006" key="3">
    <source>
        <dbReference type="Google" id="ProtNLM"/>
    </source>
</evidence>
<organism evidence="1 2">
    <name type="scientific">Roseovarius phycicola</name>
    <dbReference type="NCBI Taxonomy" id="3080976"/>
    <lineage>
        <taxon>Bacteria</taxon>
        <taxon>Pseudomonadati</taxon>
        <taxon>Pseudomonadota</taxon>
        <taxon>Alphaproteobacteria</taxon>
        <taxon>Rhodobacterales</taxon>
        <taxon>Roseobacteraceae</taxon>
        <taxon>Roseovarius</taxon>
    </lineage>
</organism>
<proteinExistence type="predicted"/>
<reference evidence="1 2" key="1">
    <citation type="submission" date="2023-10" db="EMBL/GenBank/DDBJ databases">
        <title>Roseovarius strain S88 nov., isolated from a marine algae.</title>
        <authorList>
            <person name="Lee M.W."/>
            <person name="Lee J.K."/>
            <person name="Kim J.M."/>
            <person name="Choi D.G."/>
            <person name="Baek J.H."/>
            <person name="Bayburt H."/>
            <person name="Jung J.J."/>
            <person name="Han D.M."/>
            <person name="Jeon C.O."/>
        </authorList>
    </citation>
    <scope>NUCLEOTIDE SEQUENCE [LARGE SCALE GENOMIC DNA]</scope>
    <source>
        <strain evidence="1 2">S88</strain>
    </source>
</reference>
<evidence type="ECO:0000313" key="1">
    <source>
        <dbReference type="EMBL" id="WWR46464.1"/>
    </source>
</evidence>
<protein>
    <recommendedName>
        <fullName evidence="3">Lipoprotein</fullName>
    </recommendedName>
</protein>